<dbReference type="CDD" id="cd08996">
    <property type="entry name" value="GH32_FFase"/>
    <property type="match status" value="1"/>
</dbReference>
<feature type="domain" description="Glycosyl hydrolase family 32 C-terminal" evidence="7">
    <location>
        <begin position="363"/>
        <end position="431"/>
    </location>
</feature>
<dbReference type="InterPro" id="IPR013148">
    <property type="entry name" value="Glyco_hydro_32_N"/>
</dbReference>
<dbReference type="EMBL" id="QUSL01000032">
    <property type="protein sequence ID" value="RGD80199.1"/>
    <property type="molecule type" value="Genomic_DNA"/>
</dbReference>
<evidence type="ECO:0000256" key="1">
    <source>
        <dbReference type="ARBA" id="ARBA00009902"/>
    </source>
</evidence>
<dbReference type="InterPro" id="IPR001362">
    <property type="entry name" value="Glyco_hydro_32"/>
</dbReference>
<gene>
    <name evidence="8" type="ORF">DXB93_15445</name>
</gene>
<evidence type="ECO:0000313" key="8">
    <source>
        <dbReference type="EMBL" id="RGD80199.1"/>
    </source>
</evidence>
<dbReference type="InterPro" id="IPR013189">
    <property type="entry name" value="Glyco_hydro_32_C"/>
</dbReference>
<evidence type="ECO:0000256" key="4">
    <source>
        <dbReference type="ARBA" id="ARBA00023295"/>
    </source>
</evidence>
<dbReference type="PANTHER" id="PTHR43101">
    <property type="entry name" value="BETA-FRUCTOSIDASE"/>
    <property type="match status" value="1"/>
</dbReference>
<feature type="domain" description="Glycosyl hydrolase family 32 N-terminal" evidence="6">
    <location>
        <begin position="6"/>
        <end position="310"/>
    </location>
</feature>
<reference evidence="8 9" key="1">
    <citation type="submission" date="2018-08" db="EMBL/GenBank/DDBJ databases">
        <title>A genome reference for cultivated species of the human gut microbiota.</title>
        <authorList>
            <person name="Zou Y."/>
            <person name="Xue W."/>
            <person name="Luo G."/>
        </authorList>
    </citation>
    <scope>NUCLEOTIDE SEQUENCE [LARGE SCALE GENOMIC DNA]</scope>
    <source>
        <strain evidence="8 9">OM06-4</strain>
    </source>
</reference>
<dbReference type="Pfam" id="PF08244">
    <property type="entry name" value="Glyco_hydro_32C"/>
    <property type="match status" value="1"/>
</dbReference>
<comment type="similarity">
    <text evidence="1 5">Belongs to the glycosyl hydrolase 32 family.</text>
</comment>
<dbReference type="RefSeq" id="WP_117582413.1">
    <property type="nucleotide sequence ID" value="NZ_QUSL01000032.1"/>
</dbReference>
<accession>A0A3E3E9F2</accession>
<evidence type="ECO:0000313" key="9">
    <source>
        <dbReference type="Proteomes" id="UP000261032"/>
    </source>
</evidence>
<dbReference type="SUPFAM" id="SSF75005">
    <property type="entry name" value="Arabinanase/levansucrase/invertase"/>
    <property type="match status" value="1"/>
</dbReference>
<dbReference type="InterPro" id="IPR051214">
    <property type="entry name" value="GH32_Enzymes"/>
</dbReference>
<dbReference type="GO" id="GO:0005975">
    <property type="term" value="P:carbohydrate metabolic process"/>
    <property type="evidence" value="ECO:0007669"/>
    <property type="project" value="InterPro"/>
</dbReference>
<keyword evidence="4 5" id="KW-0326">Glycosidase</keyword>
<sequence>MHPKYHLTAPKHWINDPIGFIYYQNNYHLFYQHFPYENKWGTMHWGHATSKDLVNWVDQGIALYPSKDFDANGCFSGSALEVDKKMYLYYTSVVYQKVNPENIHKTAPGYDFYSSQSMIISDDGFNFDNLNQKQLIIPVFKDGEVGHPVHTRDPKVWKFQDTYYMVLASKYLDDNNDYNGQLLFYTSKNATEWHYANNYRGIKCGDMWECPDIFTVAHQDILIMSPERTNDSGYPSHARITTANFDHQNCQLEITGELNYLDYGLDIYAPQTTIDEAGRRIYVGWMRMPVADEANWIGLITYPRVITCQNDAIFTNIHPSVDSLFKKPATEFKATQACKIVTNLKTGDFINIGGYLIKYDDCLCIDRSNVFKSDTALKELRSPKIDHCNLNIYYDQDIIEIYINNGQYVLSNIVYEMADTIKSNTGFEIFTD</sequence>
<evidence type="ECO:0000256" key="2">
    <source>
        <dbReference type="ARBA" id="ARBA00012758"/>
    </source>
</evidence>
<dbReference type="SMART" id="SM00640">
    <property type="entry name" value="Glyco_32"/>
    <property type="match status" value="1"/>
</dbReference>
<dbReference type="InterPro" id="IPR023296">
    <property type="entry name" value="Glyco_hydro_beta-prop_sf"/>
</dbReference>
<name>A0A3E3E9F2_9FIRM</name>
<protein>
    <recommendedName>
        <fullName evidence="2">beta-fructofuranosidase</fullName>
        <ecNumber evidence="2">3.2.1.26</ecNumber>
    </recommendedName>
</protein>
<dbReference type="GO" id="GO:0004564">
    <property type="term" value="F:beta-fructofuranosidase activity"/>
    <property type="evidence" value="ECO:0007669"/>
    <property type="project" value="UniProtKB-EC"/>
</dbReference>
<dbReference type="Pfam" id="PF00251">
    <property type="entry name" value="Glyco_hydro_32N"/>
    <property type="match status" value="1"/>
</dbReference>
<dbReference type="Gene3D" id="2.115.10.20">
    <property type="entry name" value="Glycosyl hydrolase domain, family 43"/>
    <property type="match status" value="1"/>
</dbReference>
<organism evidence="8 9">
    <name type="scientific">Thomasclavelia ramosa</name>
    <dbReference type="NCBI Taxonomy" id="1547"/>
    <lineage>
        <taxon>Bacteria</taxon>
        <taxon>Bacillati</taxon>
        <taxon>Bacillota</taxon>
        <taxon>Erysipelotrichia</taxon>
        <taxon>Erysipelotrichales</taxon>
        <taxon>Coprobacillaceae</taxon>
        <taxon>Thomasclavelia</taxon>
    </lineage>
</organism>
<evidence type="ECO:0000256" key="3">
    <source>
        <dbReference type="ARBA" id="ARBA00022801"/>
    </source>
</evidence>
<dbReference type="InterPro" id="IPR013320">
    <property type="entry name" value="ConA-like_dom_sf"/>
</dbReference>
<dbReference type="PANTHER" id="PTHR43101:SF1">
    <property type="entry name" value="BETA-FRUCTOSIDASE"/>
    <property type="match status" value="1"/>
</dbReference>
<comment type="caution">
    <text evidence="8">The sequence shown here is derived from an EMBL/GenBank/DDBJ whole genome shotgun (WGS) entry which is preliminary data.</text>
</comment>
<evidence type="ECO:0000256" key="5">
    <source>
        <dbReference type="RuleBase" id="RU362110"/>
    </source>
</evidence>
<dbReference type="Proteomes" id="UP000261032">
    <property type="component" value="Unassembled WGS sequence"/>
</dbReference>
<dbReference type="EC" id="3.2.1.26" evidence="2"/>
<evidence type="ECO:0000259" key="7">
    <source>
        <dbReference type="Pfam" id="PF08244"/>
    </source>
</evidence>
<proteinExistence type="inferred from homology"/>
<keyword evidence="3 5" id="KW-0378">Hydrolase</keyword>
<evidence type="ECO:0000259" key="6">
    <source>
        <dbReference type="Pfam" id="PF00251"/>
    </source>
</evidence>
<dbReference type="Gene3D" id="2.60.120.560">
    <property type="entry name" value="Exo-inulinase, domain 1"/>
    <property type="match status" value="1"/>
</dbReference>
<dbReference type="AlphaFoldDB" id="A0A3E3E9F2"/>
<dbReference type="SUPFAM" id="SSF49899">
    <property type="entry name" value="Concanavalin A-like lectins/glucanases"/>
    <property type="match status" value="1"/>
</dbReference>